<evidence type="ECO:0000313" key="6">
    <source>
        <dbReference type="EMBL" id="WVX49188.1"/>
    </source>
</evidence>
<dbReference type="Pfam" id="PF01520">
    <property type="entry name" value="Amidase_3"/>
    <property type="match status" value="1"/>
</dbReference>
<dbReference type="InterPro" id="IPR021731">
    <property type="entry name" value="AMIN_dom"/>
</dbReference>
<dbReference type="PANTHER" id="PTHR30404">
    <property type="entry name" value="N-ACETYLMURAMOYL-L-ALANINE AMIDASE"/>
    <property type="match status" value="1"/>
</dbReference>
<protein>
    <recommendedName>
        <fullName evidence="2">N-acetylmuramoyl-L-alanine amidase</fullName>
        <ecNumber evidence="2">3.5.1.28</ecNumber>
    </recommendedName>
</protein>
<evidence type="ECO:0000256" key="4">
    <source>
        <dbReference type="SAM" id="SignalP"/>
    </source>
</evidence>
<accession>A0ABZ2BT84</accession>
<dbReference type="Gene3D" id="2.60.40.3500">
    <property type="match status" value="1"/>
</dbReference>
<comment type="catalytic activity">
    <reaction evidence="1">
        <text>Hydrolyzes the link between N-acetylmuramoyl residues and L-amino acid residues in certain cell-wall glycopeptides.</text>
        <dbReference type="EC" id="3.5.1.28"/>
    </reaction>
</comment>
<evidence type="ECO:0000256" key="3">
    <source>
        <dbReference type="ARBA" id="ARBA00022801"/>
    </source>
</evidence>
<gene>
    <name evidence="6" type="primary">amiC_1</name>
    <name evidence="6" type="ORF">ROLI_022750</name>
</gene>
<dbReference type="SMART" id="SM00646">
    <property type="entry name" value="Ami_3"/>
    <property type="match status" value="1"/>
</dbReference>
<evidence type="ECO:0000256" key="2">
    <source>
        <dbReference type="ARBA" id="ARBA00011901"/>
    </source>
</evidence>
<keyword evidence="3 6" id="KW-0378">Hydrolase</keyword>
<evidence type="ECO:0000313" key="7">
    <source>
        <dbReference type="Proteomes" id="UP001318682"/>
    </source>
</evidence>
<name>A0ABZ2BT84_9RHOB</name>
<feature type="domain" description="MurNAc-LAA" evidence="5">
    <location>
        <begin position="238"/>
        <end position="393"/>
    </location>
</feature>
<dbReference type="Pfam" id="PF11741">
    <property type="entry name" value="AMIN"/>
    <property type="match status" value="1"/>
</dbReference>
<feature type="signal peptide" evidence="4">
    <location>
        <begin position="1"/>
        <end position="23"/>
    </location>
</feature>
<dbReference type="EC" id="3.5.1.28" evidence="2"/>
<evidence type="ECO:0000259" key="5">
    <source>
        <dbReference type="SMART" id="SM00646"/>
    </source>
</evidence>
<proteinExistence type="predicted"/>
<reference evidence="7" key="2">
    <citation type="submission" date="2024-01" db="EMBL/GenBank/DDBJ databases">
        <title>Roseobacter fucihabitans sp. nov., isolated from the brown alga Fucus spiralis.</title>
        <authorList>
            <person name="Hahnke S."/>
            <person name="Berger M."/>
            <person name="Schlingloff A."/>
            <person name="Athale I."/>
            <person name="Neumann-Schaal M."/>
            <person name="Adenaya A."/>
            <person name="Poehlein A."/>
            <person name="Daniel R."/>
            <person name="Pertersen J."/>
            <person name="Brinkhoff T."/>
        </authorList>
    </citation>
    <scope>NUCLEOTIDE SEQUENCE [LARGE SCALE GENOMIC DNA]</scope>
    <source>
        <strain evidence="7">B14</strain>
    </source>
</reference>
<dbReference type="InterPro" id="IPR002508">
    <property type="entry name" value="MurNAc-LAA_cat"/>
</dbReference>
<dbReference type="SUPFAM" id="SSF53187">
    <property type="entry name" value="Zn-dependent exopeptidases"/>
    <property type="match status" value="1"/>
</dbReference>
<sequence length="408" mass="43923">MIRHLAFLTACIWMGLASLSALSAQEMTATARVDADQSRIKDRWFGKTDIELHLSQGVPFRVFTLANPPRLVLDFRTVDWSGLRAADLLAGTDALSNLRFGNFQPGWSRLVADLEGPMLPDEVTMRLNEATGRAVLSITMAATEPDAFQARAGAPQDALWPQPQPQQVPAPLVDDRFVVAIDPGHGGVDPGAERENVNEKELMLMLAFELREALLRSGVSDVVLTREADVFVSLEGRVAIAHRAGADVFISLHADALSEGGAQGATVYVLSEAASDKATAHLAARHSRADIIAGTDLTGSDDEVASVLLDLARQETEPRSEALAAALVKGMTQAGGPMNRRPLRNAGFSVLKSADIPSVLVEVGFLSSARDLANLRDPTWRARMTGGMVHAIMTWRDGDAAKRPLVRQ</sequence>
<keyword evidence="4" id="KW-0732">Signal</keyword>
<dbReference type="CDD" id="cd02696">
    <property type="entry name" value="MurNAc-LAA"/>
    <property type="match status" value="1"/>
</dbReference>
<feature type="chain" id="PRO_5045388506" description="N-acetylmuramoyl-L-alanine amidase" evidence="4">
    <location>
        <begin position="24"/>
        <end position="408"/>
    </location>
</feature>
<dbReference type="PANTHER" id="PTHR30404:SF0">
    <property type="entry name" value="N-ACETYLMURAMOYL-L-ALANINE AMIDASE AMIC"/>
    <property type="match status" value="1"/>
</dbReference>
<dbReference type="Gene3D" id="3.40.630.40">
    <property type="entry name" value="Zn-dependent exopeptidases"/>
    <property type="match status" value="1"/>
</dbReference>
<dbReference type="InterPro" id="IPR050695">
    <property type="entry name" value="N-acetylmuramoyl_amidase_3"/>
</dbReference>
<evidence type="ECO:0000256" key="1">
    <source>
        <dbReference type="ARBA" id="ARBA00001561"/>
    </source>
</evidence>
<dbReference type="EMBL" id="CP143423">
    <property type="protein sequence ID" value="WVX49188.1"/>
    <property type="molecule type" value="Genomic_DNA"/>
</dbReference>
<reference evidence="6 7" key="1">
    <citation type="submission" date="2015-07" db="EMBL/GenBank/DDBJ databases">
        <authorList>
            <person name="Voget S."/>
            <person name="Dogs M."/>
            <person name="Brinkhoff T.H."/>
            <person name="Daniel R."/>
        </authorList>
    </citation>
    <scope>NUCLEOTIDE SEQUENCE [LARGE SCALE GENOMIC DNA]</scope>
    <source>
        <strain evidence="6 7">B14</strain>
    </source>
</reference>
<keyword evidence="7" id="KW-1185">Reference proteome</keyword>
<dbReference type="RefSeq" id="WP_187431603.1">
    <property type="nucleotide sequence ID" value="NZ_CP143423.1"/>
</dbReference>
<organism evidence="6 7">
    <name type="scientific">Roseobacter fucihabitans</name>
    <dbReference type="NCBI Taxonomy" id="1537242"/>
    <lineage>
        <taxon>Bacteria</taxon>
        <taxon>Pseudomonadati</taxon>
        <taxon>Pseudomonadota</taxon>
        <taxon>Alphaproteobacteria</taxon>
        <taxon>Rhodobacterales</taxon>
        <taxon>Roseobacteraceae</taxon>
        <taxon>Roseobacter</taxon>
    </lineage>
</organism>
<dbReference type="GO" id="GO:0008745">
    <property type="term" value="F:N-acetylmuramoyl-L-alanine amidase activity"/>
    <property type="evidence" value="ECO:0007669"/>
    <property type="project" value="UniProtKB-EC"/>
</dbReference>
<dbReference type="Proteomes" id="UP001318682">
    <property type="component" value="Chromosome"/>
</dbReference>